<proteinExistence type="predicted"/>
<keyword evidence="1 3" id="KW-0238">DNA-binding</keyword>
<evidence type="ECO:0000259" key="5">
    <source>
        <dbReference type="PROSITE" id="PS51755"/>
    </source>
</evidence>
<evidence type="ECO:0000313" key="6">
    <source>
        <dbReference type="EMBL" id="MCI4681629.1"/>
    </source>
</evidence>
<evidence type="ECO:0000313" key="7">
    <source>
        <dbReference type="Proteomes" id="UP001139104"/>
    </source>
</evidence>
<dbReference type="Gene3D" id="6.10.250.690">
    <property type="match status" value="1"/>
</dbReference>
<dbReference type="SUPFAM" id="SSF46894">
    <property type="entry name" value="C-terminal effector domain of the bipartite response regulators"/>
    <property type="match status" value="1"/>
</dbReference>
<evidence type="ECO:0000256" key="3">
    <source>
        <dbReference type="PROSITE-ProRule" id="PRU01091"/>
    </source>
</evidence>
<dbReference type="PROSITE" id="PS50110">
    <property type="entry name" value="RESPONSE_REGULATORY"/>
    <property type="match status" value="1"/>
</dbReference>
<dbReference type="RefSeq" id="WP_243065683.1">
    <property type="nucleotide sequence ID" value="NZ_JAIVFK010000007.1"/>
</dbReference>
<dbReference type="PROSITE" id="PS51755">
    <property type="entry name" value="OMPR_PHOB"/>
    <property type="match status" value="1"/>
</dbReference>
<keyword evidence="2" id="KW-0597">Phosphoprotein</keyword>
<feature type="DNA-binding region" description="OmpR/PhoB-type" evidence="3">
    <location>
        <begin position="124"/>
        <end position="222"/>
    </location>
</feature>
<dbReference type="InterPro" id="IPR039420">
    <property type="entry name" value="WalR-like"/>
</dbReference>
<dbReference type="SMART" id="SM00862">
    <property type="entry name" value="Trans_reg_C"/>
    <property type="match status" value="1"/>
</dbReference>
<dbReference type="SUPFAM" id="SSF52172">
    <property type="entry name" value="CheY-like"/>
    <property type="match status" value="1"/>
</dbReference>
<gene>
    <name evidence="6" type="ORF">K2U94_02395</name>
</gene>
<dbReference type="InterPro" id="IPR011006">
    <property type="entry name" value="CheY-like_superfamily"/>
</dbReference>
<feature type="domain" description="OmpR/PhoB-type" evidence="5">
    <location>
        <begin position="124"/>
        <end position="222"/>
    </location>
</feature>
<dbReference type="EMBL" id="JAIVFP010000001">
    <property type="protein sequence ID" value="MCI4681629.1"/>
    <property type="molecule type" value="Genomic_DNA"/>
</dbReference>
<dbReference type="Pfam" id="PF00486">
    <property type="entry name" value="Trans_reg_C"/>
    <property type="match status" value="1"/>
</dbReference>
<sequence>MRLLLIEDTPRLRELLIESVHAAGWRIDAFGTCAEAEEALSTTAYDLLLLDLGLPDGDGIELIRALRRQGRRMPILVLTARSAVDERISGLDAGADDYLVKPFNHGEFLARCRALLRRSPEAAPPVLTAGRLVFDPAAGVLTCEGRDLGLTPRERTVAEILMREVGRAVPKRKLEHALSEFGDDISTNAVELAISRLRKKLNAVEPGAALETIRGLGYLLRELNE</sequence>
<dbReference type="InterPro" id="IPR016032">
    <property type="entry name" value="Sig_transdc_resp-reg_C-effctor"/>
</dbReference>
<reference evidence="6" key="1">
    <citation type="journal article" date="2022" name="ISME J.">
        <title>Identification of active gaseous-alkane degraders at natural gas seeps.</title>
        <authorList>
            <person name="Farhan Ul Haque M."/>
            <person name="Hernandez M."/>
            <person name="Crombie A.T."/>
            <person name="Murrell J.C."/>
        </authorList>
    </citation>
    <scope>NUCLEOTIDE SEQUENCE</scope>
    <source>
        <strain evidence="6">PC2</strain>
    </source>
</reference>
<dbReference type="Pfam" id="PF00072">
    <property type="entry name" value="Response_reg"/>
    <property type="match status" value="1"/>
</dbReference>
<evidence type="ECO:0000256" key="2">
    <source>
        <dbReference type="PROSITE-ProRule" id="PRU00169"/>
    </source>
</evidence>
<feature type="modified residue" description="4-aspartylphosphate" evidence="2">
    <location>
        <position position="51"/>
    </location>
</feature>
<feature type="domain" description="Response regulatory" evidence="4">
    <location>
        <begin position="2"/>
        <end position="116"/>
    </location>
</feature>
<dbReference type="SMART" id="SM00448">
    <property type="entry name" value="REC"/>
    <property type="match status" value="1"/>
</dbReference>
<dbReference type="Gene3D" id="1.10.10.10">
    <property type="entry name" value="Winged helix-like DNA-binding domain superfamily/Winged helix DNA-binding domain"/>
    <property type="match status" value="1"/>
</dbReference>
<dbReference type="Gene3D" id="3.40.50.2300">
    <property type="match status" value="1"/>
</dbReference>
<evidence type="ECO:0000259" key="4">
    <source>
        <dbReference type="PROSITE" id="PS50110"/>
    </source>
</evidence>
<dbReference type="PANTHER" id="PTHR48111">
    <property type="entry name" value="REGULATOR OF RPOS"/>
    <property type="match status" value="1"/>
</dbReference>
<dbReference type="Proteomes" id="UP001139104">
    <property type="component" value="Unassembled WGS sequence"/>
</dbReference>
<evidence type="ECO:0000256" key="1">
    <source>
        <dbReference type="ARBA" id="ARBA00023125"/>
    </source>
</evidence>
<dbReference type="InterPro" id="IPR036388">
    <property type="entry name" value="WH-like_DNA-bd_sf"/>
</dbReference>
<name>A0ABS9Z1T4_9HYPH</name>
<accession>A0ABS9Z1T4</accession>
<organism evidence="6 7">
    <name type="scientific">Candidatus Rhodoblastus alkanivorans</name>
    <dbReference type="NCBI Taxonomy" id="2954117"/>
    <lineage>
        <taxon>Bacteria</taxon>
        <taxon>Pseudomonadati</taxon>
        <taxon>Pseudomonadota</taxon>
        <taxon>Alphaproteobacteria</taxon>
        <taxon>Hyphomicrobiales</taxon>
        <taxon>Rhodoblastaceae</taxon>
        <taxon>Rhodoblastus</taxon>
    </lineage>
</organism>
<protein>
    <submittedName>
        <fullName evidence="6">Response regulator transcription factor</fullName>
    </submittedName>
</protein>
<dbReference type="InterPro" id="IPR001867">
    <property type="entry name" value="OmpR/PhoB-type_DNA-bd"/>
</dbReference>
<dbReference type="InterPro" id="IPR001789">
    <property type="entry name" value="Sig_transdc_resp-reg_receiver"/>
</dbReference>
<keyword evidence="7" id="KW-1185">Reference proteome</keyword>
<dbReference type="PANTHER" id="PTHR48111:SF36">
    <property type="entry name" value="TRANSCRIPTIONAL REGULATORY PROTEIN CUTR"/>
    <property type="match status" value="1"/>
</dbReference>
<comment type="caution">
    <text evidence="6">The sequence shown here is derived from an EMBL/GenBank/DDBJ whole genome shotgun (WGS) entry which is preliminary data.</text>
</comment>
<dbReference type="CDD" id="cd00383">
    <property type="entry name" value="trans_reg_C"/>
    <property type="match status" value="1"/>
</dbReference>